<dbReference type="RefSeq" id="WP_119321941.1">
    <property type="nucleotide sequence ID" value="NZ_AP025739.1"/>
</dbReference>
<dbReference type="InterPro" id="IPR017853">
    <property type="entry name" value="GH"/>
</dbReference>
<proteinExistence type="predicted"/>
<reference evidence="1 2" key="1">
    <citation type="journal article" date="2019" name="Int. J. Syst. Evol. Microbiol.">
        <title>Capsulimonas corticalis gen. nov., sp. nov., an aerobic capsulated bacterium, of a novel bacterial order, Capsulimonadales ord. nov., of the class Armatimonadia of the phylum Armatimonadetes.</title>
        <authorList>
            <person name="Li J."/>
            <person name="Kudo C."/>
            <person name="Tonouchi A."/>
        </authorList>
    </citation>
    <scope>NUCLEOTIDE SEQUENCE [LARGE SCALE GENOMIC DNA]</scope>
    <source>
        <strain evidence="1 2">AX-7</strain>
    </source>
</reference>
<dbReference type="AlphaFoldDB" id="A0A402CX69"/>
<gene>
    <name evidence="1" type="ORF">CCAX7_44300</name>
</gene>
<protein>
    <submittedName>
        <fullName evidence="1">Uncharacterized protein</fullName>
    </submittedName>
</protein>
<dbReference type="EMBL" id="AP025739">
    <property type="protein sequence ID" value="BDI32379.1"/>
    <property type="molecule type" value="Genomic_DNA"/>
</dbReference>
<evidence type="ECO:0000313" key="2">
    <source>
        <dbReference type="Proteomes" id="UP000287394"/>
    </source>
</evidence>
<dbReference type="Proteomes" id="UP000287394">
    <property type="component" value="Chromosome"/>
</dbReference>
<keyword evidence="2" id="KW-1185">Reference proteome</keyword>
<dbReference type="SUPFAM" id="SSF51445">
    <property type="entry name" value="(Trans)glycosidases"/>
    <property type="match status" value="1"/>
</dbReference>
<dbReference type="FunCoup" id="A0A402CX69">
    <property type="interactions" value="39"/>
</dbReference>
<dbReference type="KEGG" id="ccot:CCAX7_44300"/>
<dbReference type="PANTHER" id="PTHR43405:SF1">
    <property type="entry name" value="GLYCOSYL HYDROLASE DIGH"/>
    <property type="match status" value="1"/>
</dbReference>
<evidence type="ECO:0000313" key="1">
    <source>
        <dbReference type="EMBL" id="BDI32379.1"/>
    </source>
</evidence>
<dbReference type="Gene3D" id="3.20.20.80">
    <property type="entry name" value="Glycosidases"/>
    <property type="match status" value="1"/>
</dbReference>
<dbReference type="OrthoDB" id="9760892at2"/>
<dbReference type="Pfam" id="PF02638">
    <property type="entry name" value="GHL10"/>
    <property type="match status" value="1"/>
</dbReference>
<name>A0A402CX69_9BACT</name>
<organism evidence="1 2">
    <name type="scientific">Capsulimonas corticalis</name>
    <dbReference type="NCBI Taxonomy" id="2219043"/>
    <lineage>
        <taxon>Bacteria</taxon>
        <taxon>Bacillati</taxon>
        <taxon>Armatimonadota</taxon>
        <taxon>Armatimonadia</taxon>
        <taxon>Capsulimonadales</taxon>
        <taxon>Capsulimonadaceae</taxon>
        <taxon>Capsulimonas</taxon>
    </lineage>
</organism>
<accession>A0A402CX69</accession>
<dbReference type="PANTHER" id="PTHR43405">
    <property type="entry name" value="GLYCOSYL HYDROLASE DIGH"/>
    <property type="match status" value="1"/>
</dbReference>
<dbReference type="InterPro" id="IPR052177">
    <property type="entry name" value="Divisome_Glycosyl_Hydrolase"/>
</dbReference>
<sequence>MRNYRPVAALAASMICCVHPAAAQTPDKPAVQELRGMWVVRTNLTSPQSIKHVVDVARAHHYNALFVQVRGRGDAFYQSALEPRSEELDGTPADFDPLGTLLPLAHQAGLQVHAWVNSCYVWGSPKPPRAKNHIMNAHRDWLCRDAAGSFLMSQGKECEGAFLSPANPAARKHIHDVVMDLATHYDIDGVHLDYIRYPSAAYDYSSAAMQRFQQDLTPTLTPQQNRNLTIKARHDRLAYVHAFPAQFADFRRRQVTELVRSISQDVKAAKPWIVMSAAVFADWKDARVVRGQDWKTWLKLGYLDAVAPMAYGASTPKVAQQIADAVKAAHDADKFAYAGIGAWHISAESAAAKINAARALGAQGAILFSYGGVTKDGANDLYLDALDKRCFAAPATLPTMPWLPAKDATQTANRY</sequence>
<dbReference type="InterPro" id="IPR003790">
    <property type="entry name" value="GHL10"/>
</dbReference>